<feature type="region of interest" description="Disordered" evidence="2">
    <location>
        <begin position="898"/>
        <end position="1022"/>
    </location>
</feature>
<feature type="region of interest" description="Disordered" evidence="2">
    <location>
        <begin position="1"/>
        <end position="52"/>
    </location>
</feature>
<evidence type="ECO:0000313" key="3">
    <source>
        <dbReference type="EMBL" id="KAG5505672.1"/>
    </source>
</evidence>
<dbReference type="InterPro" id="IPR014812">
    <property type="entry name" value="Vps51"/>
</dbReference>
<dbReference type="GO" id="GO:0007030">
    <property type="term" value="P:Golgi organization"/>
    <property type="evidence" value="ECO:0007669"/>
    <property type="project" value="TreeGrafter"/>
</dbReference>
<dbReference type="GO" id="GO:0032456">
    <property type="term" value="P:endocytic recycling"/>
    <property type="evidence" value="ECO:0007669"/>
    <property type="project" value="TreeGrafter"/>
</dbReference>
<evidence type="ECO:0000313" key="4">
    <source>
        <dbReference type="Proteomes" id="UP000674318"/>
    </source>
</evidence>
<keyword evidence="4" id="KW-1185">Reference proteome</keyword>
<organism evidence="3 4">
    <name type="scientific">Porcisia hertigi</name>
    <dbReference type="NCBI Taxonomy" id="2761500"/>
    <lineage>
        <taxon>Eukaryota</taxon>
        <taxon>Discoba</taxon>
        <taxon>Euglenozoa</taxon>
        <taxon>Kinetoplastea</taxon>
        <taxon>Metakinetoplastina</taxon>
        <taxon>Trypanosomatida</taxon>
        <taxon>Trypanosomatidae</taxon>
        <taxon>Leishmaniinae</taxon>
        <taxon>Porcisia</taxon>
    </lineage>
</organism>
<dbReference type="GO" id="GO:0000938">
    <property type="term" value="C:GARP complex"/>
    <property type="evidence" value="ECO:0007669"/>
    <property type="project" value="TreeGrafter"/>
</dbReference>
<dbReference type="Pfam" id="PF08700">
    <property type="entry name" value="VPS51_Exo84_N"/>
    <property type="match status" value="1"/>
</dbReference>
<comment type="similarity">
    <text evidence="1">Belongs to the VPS51 family.</text>
</comment>
<dbReference type="PANTHER" id="PTHR15954">
    <property type="entry name" value="VACUOLAR PROTEIN SORTING-ASSOCIATED PROTEIN 51 HOMOLOG"/>
    <property type="match status" value="1"/>
</dbReference>
<protein>
    <recommendedName>
        <fullName evidence="5">Vacuolar protein sorting-associated protein 51 homolog</fullName>
    </recommendedName>
</protein>
<feature type="compositionally biased region" description="Polar residues" evidence="2">
    <location>
        <begin position="954"/>
        <end position="965"/>
    </location>
</feature>
<feature type="compositionally biased region" description="Low complexity" evidence="2">
    <location>
        <begin position="28"/>
        <end position="40"/>
    </location>
</feature>
<dbReference type="GO" id="GO:0042147">
    <property type="term" value="P:retrograde transport, endosome to Golgi"/>
    <property type="evidence" value="ECO:0007669"/>
    <property type="project" value="TreeGrafter"/>
</dbReference>
<accession>A0A836LCT5</accession>
<dbReference type="RefSeq" id="XP_067757340.1">
    <property type="nucleotide sequence ID" value="XM_067900977.1"/>
</dbReference>
<dbReference type="AlphaFoldDB" id="A0A836LCT5"/>
<evidence type="ECO:0000256" key="2">
    <source>
        <dbReference type="SAM" id="MobiDB-lite"/>
    </source>
</evidence>
<feature type="region of interest" description="Disordered" evidence="2">
    <location>
        <begin position="648"/>
        <end position="717"/>
    </location>
</feature>
<feature type="compositionally biased region" description="Basic and acidic residues" evidence="2">
    <location>
        <begin position="7"/>
        <end position="19"/>
    </location>
</feature>
<gene>
    <name evidence="3" type="ORF">JKF63_05007</name>
</gene>
<evidence type="ECO:0000256" key="1">
    <source>
        <dbReference type="ARBA" id="ARBA00006080"/>
    </source>
</evidence>
<name>A0A836LCT5_9TRYP</name>
<feature type="compositionally biased region" description="Polar residues" evidence="2">
    <location>
        <begin position="987"/>
        <end position="1003"/>
    </location>
</feature>
<reference evidence="3 4" key="1">
    <citation type="submission" date="2021-02" db="EMBL/GenBank/DDBJ databases">
        <title>Porcisia hertigi Genome sequencing and assembly.</title>
        <authorList>
            <person name="Almutairi H."/>
            <person name="Gatherer D."/>
        </authorList>
    </citation>
    <scope>NUCLEOTIDE SEQUENCE [LARGE SCALE GENOMIC DNA]</scope>
    <source>
        <strain evidence="3 4">C119</strain>
    </source>
</reference>
<dbReference type="GO" id="GO:0005829">
    <property type="term" value="C:cytosol"/>
    <property type="evidence" value="ECO:0007669"/>
    <property type="project" value="GOC"/>
</dbReference>
<feature type="compositionally biased region" description="Gly residues" evidence="2">
    <location>
        <begin position="665"/>
        <end position="677"/>
    </location>
</feature>
<dbReference type="Proteomes" id="UP000674318">
    <property type="component" value="Chromosome 21"/>
</dbReference>
<evidence type="ECO:0008006" key="5">
    <source>
        <dbReference type="Google" id="ProtNLM"/>
    </source>
</evidence>
<dbReference type="GO" id="GO:0007041">
    <property type="term" value="P:lysosomal transport"/>
    <property type="evidence" value="ECO:0007669"/>
    <property type="project" value="TreeGrafter"/>
</dbReference>
<comment type="caution">
    <text evidence="3">The sequence shown here is derived from an EMBL/GenBank/DDBJ whole genome shotgun (WGS) entry which is preliminary data.</text>
</comment>
<feature type="compositionally biased region" description="Polar residues" evidence="2">
    <location>
        <begin position="908"/>
        <end position="920"/>
    </location>
</feature>
<dbReference type="OrthoDB" id="203678at2759"/>
<dbReference type="GO" id="GO:0048193">
    <property type="term" value="P:Golgi vesicle transport"/>
    <property type="evidence" value="ECO:0007669"/>
    <property type="project" value="TreeGrafter"/>
</dbReference>
<feature type="compositionally biased region" description="Basic and acidic residues" evidence="2">
    <location>
        <begin position="1004"/>
        <end position="1015"/>
    </location>
</feature>
<sequence>MSMHPRNAAERRQHLRDQMKAFYGDPNASTTRQASQSSTQGNPNVPPELDLDSEHFNVNRYTTDLLKRESLKGLVETDTALLRRVRRLDGELQELVYRNYARFISATETIREMKDNVVEMDAKLQTLSKNVNTIDKISSQITQQLQVHREHIENTITANRMLKKVQFLTSLPTTMRRLMDKEEYNVCVKYWVAGNGFLSKHKSIASITQVQQNCSQLARELYSTIEQRMCSYPLDDPDSMDRIRSYVENLRLLRATSLFGSDDMTDQAPFEETVLQTLMMSVTASFQANVAAALRSLKAALIVPDDLQTSDMAKRKASLAEVNLREPLAQLKNACAMLAVNAERVYALLDVEVDSSGDNGPAAALVAKSIQPVLFEVLQPISQSLADFAMSHLNAIAMDGTSALRNPKASAEALRAATTHLARLLKQFVTAVKTLAEIYLPAMPSGADEESDAAAPAAHDAVHLYTRKVHEVLCSVVRQCWEQVQEKVLQGPEPELLKTHSPLPISNASLLGGTPPTVDEEQTHELAFVLTRFLYASLAQCVSTSLLTTLVDGESVPADMLTPITTGLEQTAQQLQHRGIVFLGQLEVKHVYKAFSGNSEHDSTTATGPTVPEVLLLLLPQWTAVYDVLKALPPVTAASAAAAAAAATTGGGASSPPTRRRDKSGFGGGNIHRGGGSSSISAYGTGAGGGSSTGTRSDHRAGGGGGPAAHRRGGSSDDKLAVSYTRQVMTTLQVSVNHIFANADTWLRTEPVAGPPSVLMACVVRYLLKGILDRVRDEATYTQAQFQQLQVSCTFVLYALASPAKGSAPRQWRKEWSEEDMHDVQRLLDEICTCAYDKYEAKVPLSSAVLDRVVEAAVRSGRAALETAHMSSGGTAMAATVVPMPPAVTVVFPGENANDLSLPPPQPENSTLAVSIQHPQQEMCHPVKEDPPQSPTAASRVVPTGPATSALKPSVSTQSPKSSATPAPPPPPAPAPGEFCRPAATPSLATTSQSPVLRSLHYSSDSHTERYAHAGEEEELPL</sequence>
<proteinExistence type="inferred from homology"/>
<dbReference type="GO" id="GO:1990745">
    <property type="term" value="C:EARP complex"/>
    <property type="evidence" value="ECO:0007669"/>
    <property type="project" value="TreeGrafter"/>
</dbReference>
<dbReference type="GO" id="GO:0016020">
    <property type="term" value="C:membrane"/>
    <property type="evidence" value="ECO:0007669"/>
    <property type="project" value="TreeGrafter"/>
</dbReference>
<feature type="compositionally biased region" description="Pro residues" evidence="2">
    <location>
        <begin position="966"/>
        <end position="975"/>
    </location>
</feature>
<dbReference type="EMBL" id="JAFJZO010000021">
    <property type="protein sequence ID" value="KAG5505672.1"/>
    <property type="molecule type" value="Genomic_DNA"/>
</dbReference>
<dbReference type="KEGG" id="phet:94291054"/>
<dbReference type="GeneID" id="94291054"/>
<dbReference type="PANTHER" id="PTHR15954:SF4">
    <property type="entry name" value="VACUOLAR PROTEIN SORTING-ASSOCIATED PROTEIN 51 HOMOLOG"/>
    <property type="match status" value="1"/>
</dbReference>